<feature type="compositionally biased region" description="Basic residues" evidence="1">
    <location>
        <begin position="73"/>
        <end position="84"/>
    </location>
</feature>
<dbReference type="GO" id="GO:0022857">
    <property type="term" value="F:transmembrane transporter activity"/>
    <property type="evidence" value="ECO:0007669"/>
    <property type="project" value="InterPro"/>
</dbReference>
<dbReference type="Gene3D" id="1.20.1250.20">
    <property type="entry name" value="MFS general substrate transporter like domains"/>
    <property type="match status" value="1"/>
</dbReference>
<evidence type="ECO:0000256" key="2">
    <source>
        <dbReference type="SAM" id="Phobius"/>
    </source>
</evidence>
<dbReference type="Pfam" id="PF07690">
    <property type="entry name" value="MFS_1"/>
    <property type="match status" value="1"/>
</dbReference>
<dbReference type="Proteomes" id="UP000016986">
    <property type="component" value="Unassembled WGS sequence"/>
</dbReference>
<name>U2YFV7_9EURY</name>
<organism evidence="4 5">
    <name type="scientific">Halarchaeum acidiphilum MH1-52-1</name>
    <dbReference type="NCBI Taxonomy" id="1261545"/>
    <lineage>
        <taxon>Archaea</taxon>
        <taxon>Methanobacteriati</taxon>
        <taxon>Methanobacteriota</taxon>
        <taxon>Stenosarchaea group</taxon>
        <taxon>Halobacteria</taxon>
        <taxon>Halobacteriales</taxon>
        <taxon>Halobacteriaceae</taxon>
    </lineage>
</organism>
<feature type="compositionally biased region" description="Basic residues" evidence="1">
    <location>
        <begin position="134"/>
        <end position="176"/>
    </location>
</feature>
<keyword evidence="2" id="KW-0812">Transmembrane</keyword>
<protein>
    <recommendedName>
        <fullName evidence="3">Major facilitator superfamily (MFS) profile domain-containing protein</fullName>
    </recommendedName>
</protein>
<feature type="transmembrane region" description="Helical" evidence="2">
    <location>
        <begin position="364"/>
        <end position="383"/>
    </location>
</feature>
<evidence type="ECO:0000313" key="5">
    <source>
        <dbReference type="Proteomes" id="UP000016986"/>
    </source>
</evidence>
<feature type="transmembrane region" description="Helical" evidence="2">
    <location>
        <begin position="235"/>
        <end position="259"/>
    </location>
</feature>
<dbReference type="PANTHER" id="PTHR23527:SF1">
    <property type="entry name" value="BLL3282 PROTEIN"/>
    <property type="match status" value="1"/>
</dbReference>
<feature type="domain" description="Major facilitator superfamily (MFS) profile" evidence="3">
    <location>
        <begin position="200"/>
        <end position="386"/>
    </location>
</feature>
<reference evidence="4 5" key="1">
    <citation type="submission" date="2013-09" db="EMBL/GenBank/DDBJ databases">
        <title>Whole genome sequencing of Halarchaeum acidiphilum strain MH1-52-1.</title>
        <authorList>
            <person name="Shimane Y."/>
            <person name="Minegishi H."/>
            <person name="Nishi S."/>
            <person name="Echigo A."/>
            <person name="Shuto A."/>
            <person name="Konishi M."/>
            <person name="Ito T."/>
            <person name="Ohkuma M."/>
            <person name="Ohta Y."/>
            <person name="Nagano Y."/>
            <person name="Tsubouchi T."/>
            <person name="Mori K."/>
            <person name="Usui K."/>
            <person name="Kamekura M."/>
            <person name="Usami R."/>
            <person name="Takaki Y."/>
            <person name="Hatada Y."/>
        </authorList>
    </citation>
    <scope>NUCLEOTIDE SEQUENCE [LARGE SCALE GENOMIC DNA]</scope>
    <source>
        <strain evidence="4 5">JCM 16109</strain>
    </source>
</reference>
<dbReference type="PROSITE" id="PS50850">
    <property type="entry name" value="MFS"/>
    <property type="match status" value="1"/>
</dbReference>
<keyword evidence="2" id="KW-0472">Membrane</keyword>
<feature type="compositionally biased region" description="Basic and acidic residues" evidence="1">
    <location>
        <begin position="103"/>
        <end position="114"/>
    </location>
</feature>
<feature type="transmembrane region" description="Helical" evidence="2">
    <location>
        <begin position="298"/>
        <end position="322"/>
    </location>
</feature>
<accession>U2YFV7</accession>
<feature type="transmembrane region" description="Helical" evidence="2">
    <location>
        <begin position="329"/>
        <end position="352"/>
    </location>
</feature>
<evidence type="ECO:0000313" key="4">
    <source>
        <dbReference type="EMBL" id="GAD53041.1"/>
    </source>
</evidence>
<evidence type="ECO:0000256" key="1">
    <source>
        <dbReference type="SAM" id="MobiDB-lite"/>
    </source>
</evidence>
<comment type="caution">
    <text evidence="4">The sequence shown here is derived from an EMBL/GenBank/DDBJ whole genome shotgun (WGS) entry which is preliminary data.</text>
</comment>
<dbReference type="InterPro" id="IPR036259">
    <property type="entry name" value="MFS_trans_sf"/>
</dbReference>
<dbReference type="AlphaFoldDB" id="U2YFV7"/>
<sequence length="386" mass="41625">MARRPRRRALAGRREPLLLLGLPRDGRLPVELRSLRRQGRARHHDAHARLHDLPLPRGRVRRRLRRPAGDGRRARRSRRRRVRCLPREQLSDAARRRLRPRRGVLDRDAVDEHRGRRARPPRVVQPRRRDQAGRRHPRLRARRVRRRRPRRVRPRLAARLPRRRGRRGRRRRRLPPRLRGAGGAGDVSFPDVGALWGNRPLMALAAGGFFVGAAIYTTTGYAVPYLEADTTATAAVASVVLGVTQLTGSAGRIGAGALADRVRGTAATASIRVFSGQSGLGAVAMAAIPFLAMPSAAVGFAILGVGLLGVTGLYHGALVALAGEGESGAATAAGQTTINLGGLVVPPVFGYLADTAGYATGWDLLAVCIAVGVGCAVVAGRLATAD</sequence>
<feature type="compositionally biased region" description="Basic and acidic residues" evidence="1">
    <location>
        <begin position="85"/>
        <end position="95"/>
    </location>
</feature>
<dbReference type="EMBL" id="BATA01000045">
    <property type="protein sequence ID" value="GAD53041.1"/>
    <property type="molecule type" value="Genomic_DNA"/>
</dbReference>
<dbReference type="eggNOG" id="arCOG00130">
    <property type="taxonomic scope" value="Archaea"/>
</dbReference>
<dbReference type="SUPFAM" id="SSF103473">
    <property type="entry name" value="MFS general substrate transporter"/>
    <property type="match status" value="1"/>
</dbReference>
<dbReference type="InterPro" id="IPR020846">
    <property type="entry name" value="MFS_dom"/>
</dbReference>
<dbReference type="PANTHER" id="PTHR23527">
    <property type="entry name" value="BLL3282 PROTEIN"/>
    <property type="match status" value="1"/>
</dbReference>
<feature type="transmembrane region" description="Helical" evidence="2">
    <location>
        <begin position="201"/>
        <end position="223"/>
    </location>
</feature>
<dbReference type="InterPro" id="IPR011701">
    <property type="entry name" value="MFS"/>
</dbReference>
<gene>
    <name evidence="4" type="ORF">MBEHAL_1801</name>
</gene>
<keyword evidence="5" id="KW-1185">Reference proteome</keyword>
<dbReference type="InterPro" id="IPR052952">
    <property type="entry name" value="MFS-Transporter"/>
</dbReference>
<keyword evidence="2" id="KW-1133">Transmembrane helix</keyword>
<feature type="transmembrane region" description="Helical" evidence="2">
    <location>
        <begin position="271"/>
        <end position="292"/>
    </location>
</feature>
<evidence type="ECO:0000259" key="3">
    <source>
        <dbReference type="PROSITE" id="PS50850"/>
    </source>
</evidence>
<proteinExistence type="predicted"/>
<feature type="region of interest" description="Disordered" evidence="1">
    <location>
        <begin position="38"/>
        <end position="183"/>
    </location>
</feature>